<sequence>MTQLDVTTTSRQLHDVDVIVDDDDLTRPQDFVVTTHRPGSVHWAVRSESSSKSHGVREQLLFDFTNARVSVLSFGFEPLLLGTVLDA</sequence>
<dbReference type="EMBL" id="JABSTQ010010480">
    <property type="protein sequence ID" value="KAG0420730.1"/>
    <property type="molecule type" value="Genomic_DNA"/>
</dbReference>
<protein>
    <submittedName>
        <fullName evidence="1">Uncharacterized protein</fullName>
    </submittedName>
</protein>
<proteinExistence type="predicted"/>
<keyword evidence="2" id="KW-1185">Reference proteome</keyword>
<dbReference type="Proteomes" id="UP000805193">
    <property type="component" value="Unassembled WGS sequence"/>
</dbReference>
<comment type="caution">
    <text evidence="1">The sequence shown here is derived from an EMBL/GenBank/DDBJ whole genome shotgun (WGS) entry which is preliminary data.</text>
</comment>
<organism evidence="1 2">
    <name type="scientific">Ixodes persulcatus</name>
    <name type="common">Taiga tick</name>
    <dbReference type="NCBI Taxonomy" id="34615"/>
    <lineage>
        <taxon>Eukaryota</taxon>
        <taxon>Metazoa</taxon>
        <taxon>Ecdysozoa</taxon>
        <taxon>Arthropoda</taxon>
        <taxon>Chelicerata</taxon>
        <taxon>Arachnida</taxon>
        <taxon>Acari</taxon>
        <taxon>Parasitiformes</taxon>
        <taxon>Ixodida</taxon>
        <taxon>Ixodoidea</taxon>
        <taxon>Ixodidae</taxon>
        <taxon>Ixodinae</taxon>
        <taxon>Ixodes</taxon>
    </lineage>
</organism>
<accession>A0AC60PIT7</accession>
<evidence type="ECO:0000313" key="1">
    <source>
        <dbReference type="EMBL" id="KAG0420730.1"/>
    </source>
</evidence>
<gene>
    <name evidence="1" type="ORF">HPB47_003324</name>
</gene>
<reference evidence="1 2" key="1">
    <citation type="journal article" date="2020" name="Cell">
        <title>Large-Scale Comparative Analyses of Tick Genomes Elucidate Their Genetic Diversity and Vector Capacities.</title>
        <authorList>
            <consortium name="Tick Genome and Microbiome Consortium (TIGMIC)"/>
            <person name="Jia N."/>
            <person name="Wang J."/>
            <person name="Shi W."/>
            <person name="Du L."/>
            <person name="Sun Y."/>
            <person name="Zhan W."/>
            <person name="Jiang J.F."/>
            <person name="Wang Q."/>
            <person name="Zhang B."/>
            <person name="Ji P."/>
            <person name="Bell-Sakyi L."/>
            <person name="Cui X.M."/>
            <person name="Yuan T.T."/>
            <person name="Jiang B.G."/>
            <person name="Yang W.F."/>
            <person name="Lam T.T."/>
            <person name="Chang Q.C."/>
            <person name="Ding S.J."/>
            <person name="Wang X.J."/>
            <person name="Zhu J.G."/>
            <person name="Ruan X.D."/>
            <person name="Zhao L."/>
            <person name="Wei J.T."/>
            <person name="Ye R.Z."/>
            <person name="Que T.C."/>
            <person name="Du C.H."/>
            <person name="Zhou Y.H."/>
            <person name="Cheng J.X."/>
            <person name="Dai P.F."/>
            <person name="Guo W.B."/>
            <person name="Han X.H."/>
            <person name="Huang E.J."/>
            <person name="Li L.F."/>
            <person name="Wei W."/>
            <person name="Gao Y.C."/>
            <person name="Liu J.Z."/>
            <person name="Shao H.Z."/>
            <person name="Wang X."/>
            <person name="Wang C.C."/>
            <person name="Yang T.C."/>
            <person name="Huo Q.B."/>
            <person name="Li W."/>
            <person name="Chen H.Y."/>
            <person name="Chen S.E."/>
            <person name="Zhou L.G."/>
            <person name="Ni X.B."/>
            <person name="Tian J.H."/>
            <person name="Sheng Y."/>
            <person name="Liu T."/>
            <person name="Pan Y.S."/>
            <person name="Xia L.Y."/>
            <person name="Li J."/>
            <person name="Zhao F."/>
            <person name="Cao W.C."/>
        </authorList>
    </citation>
    <scope>NUCLEOTIDE SEQUENCE [LARGE SCALE GENOMIC DNA]</scope>
    <source>
        <strain evidence="1">Iper-2018</strain>
    </source>
</reference>
<evidence type="ECO:0000313" key="2">
    <source>
        <dbReference type="Proteomes" id="UP000805193"/>
    </source>
</evidence>
<name>A0AC60PIT7_IXOPE</name>